<evidence type="ECO:0000313" key="2">
    <source>
        <dbReference type="Proteomes" id="UP000204293"/>
    </source>
</evidence>
<accession>A0A1L5JGK4</accession>
<dbReference type="InterPro" id="IPR036915">
    <property type="entry name" value="Cyclin-like_sf"/>
</dbReference>
<dbReference type="Gene3D" id="1.10.472.10">
    <property type="entry name" value="Cyclin-like"/>
    <property type="match status" value="2"/>
</dbReference>
<organism evidence="1 2">
    <name type="scientific">Plodia interpunctella granulovirus</name>
    <dbReference type="NCBI Taxonomy" id="262175"/>
    <lineage>
        <taxon>Viruses</taxon>
        <taxon>Viruses incertae sedis</taxon>
        <taxon>Naldaviricetes</taxon>
        <taxon>Lefavirales</taxon>
        <taxon>Baculoviridae</taxon>
        <taxon>Betabaculovirus</taxon>
        <taxon>Betabaculovirus plinterpunctellae</taxon>
    </lineage>
</organism>
<sequence length="304" mass="35923">MCILYVFCRDHYSRLAMGDVRQMIIRDARCRVTSRFPNHHRVTSYHRMIIINWMYSFTPCLGVNRVQKAVNYLDKYMECCDLTVDPVMYMLLGGGALLTTTNKPRVRWQIINILIPHYMWEYILTAEFSILNIVRDGYAVSKVPPNQFLRKISTNKQVYQLGQFILLISLLDYSIAQQRSYKLAFIAHSMASNLLGYKDDLEDGFMRADERLNHYLRCHIVNFCKFFIVKLCTGETKFQISEFQKLYRKLPATSKAALYRLCFYNFASIPRCNNKQRIRLTVQPKNDISVHLFNHILSKQYRIM</sequence>
<evidence type="ECO:0000313" key="1">
    <source>
        <dbReference type="EMBL" id="APO13924.1"/>
    </source>
</evidence>
<dbReference type="RefSeq" id="YP_009330172.1">
    <property type="nucleotide sequence ID" value="NC_032255.1"/>
</dbReference>
<protein>
    <submittedName>
        <fullName evidence="1">ORF40</fullName>
    </submittedName>
</protein>
<keyword evidence="2" id="KW-1185">Reference proteome</keyword>
<dbReference type="KEGG" id="vg:30685044"/>
<name>A0A1L5JGK4_9BBAC</name>
<reference evidence="1 2" key="1">
    <citation type="submission" date="2016-04" db="EMBL/GenBank/DDBJ databases">
        <title>Sequence analysis of the Plodia interpunctella granulovirus genome: Discovery of an unusual inhibitor-of-apoptosis (IAP) gene.</title>
        <authorList>
            <person name="Harrison R.L."/>
            <person name="Rowley D.L."/>
            <person name="Funk C.J."/>
        </authorList>
    </citation>
    <scope>NUCLEOTIDE SEQUENCE [LARGE SCALE GENOMIC DNA]</scope>
    <source>
        <strain evidence="1">Cambridge</strain>
    </source>
</reference>
<dbReference type="SUPFAM" id="SSF47954">
    <property type="entry name" value="Cyclin-like"/>
    <property type="match status" value="1"/>
</dbReference>
<dbReference type="Proteomes" id="UP000204293">
    <property type="component" value="Segment"/>
</dbReference>
<proteinExistence type="predicted"/>
<dbReference type="EMBL" id="KX151395">
    <property type="protein sequence ID" value="APO13924.1"/>
    <property type="molecule type" value="Genomic_DNA"/>
</dbReference>
<dbReference type="GeneID" id="30685044"/>